<dbReference type="CDD" id="cd11749">
    <property type="entry name" value="GH94N_LBP_like"/>
    <property type="match status" value="1"/>
</dbReference>
<dbReference type="EMBL" id="FOHN01000045">
    <property type="protein sequence ID" value="SET64970.1"/>
    <property type="molecule type" value="Genomic_DNA"/>
</dbReference>
<dbReference type="GO" id="GO:0030246">
    <property type="term" value="F:carbohydrate binding"/>
    <property type="evidence" value="ECO:0007669"/>
    <property type="project" value="InterPro"/>
</dbReference>
<dbReference type="InterPro" id="IPR012341">
    <property type="entry name" value="6hp_glycosidase-like_sf"/>
</dbReference>
<dbReference type="GO" id="GO:0005975">
    <property type="term" value="P:carbohydrate metabolic process"/>
    <property type="evidence" value="ECO:0007669"/>
    <property type="project" value="InterPro"/>
</dbReference>
<dbReference type="STRING" id="29364.SAMN04487772_1455"/>
<name>A0A1I0G2B7_9FIRM</name>
<dbReference type="InterPro" id="IPR010383">
    <property type="entry name" value="Glyco_hydrolase_94_b-supersand"/>
</dbReference>
<dbReference type="GO" id="GO:0016757">
    <property type="term" value="F:glycosyltransferase activity"/>
    <property type="evidence" value="ECO:0007669"/>
    <property type="project" value="UniProtKB-KW"/>
</dbReference>
<evidence type="ECO:0000313" key="5">
    <source>
        <dbReference type="EMBL" id="SET64970.1"/>
    </source>
</evidence>
<keyword evidence="2 5" id="KW-0808">Transferase</keyword>
<dbReference type="PANTHER" id="PTHR37469">
    <property type="entry name" value="CELLOBIONIC ACID PHOSPHORYLASE-RELATED"/>
    <property type="match status" value="1"/>
</dbReference>
<evidence type="ECO:0000259" key="3">
    <source>
        <dbReference type="Pfam" id="PF06165"/>
    </source>
</evidence>
<feature type="domain" description="Glycosyl hydrolase 94 catalytic" evidence="4">
    <location>
        <begin position="345"/>
        <end position="485"/>
    </location>
</feature>
<dbReference type="Gene3D" id="1.50.10.10">
    <property type="match status" value="1"/>
</dbReference>
<dbReference type="Pfam" id="PF06165">
    <property type="entry name" value="GH94_b-supersand"/>
    <property type="match status" value="1"/>
</dbReference>
<dbReference type="InterPro" id="IPR037018">
    <property type="entry name" value="GH65_N"/>
</dbReference>
<dbReference type="Proteomes" id="UP000199800">
    <property type="component" value="Unassembled WGS sequence"/>
</dbReference>
<dbReference type="InterPro" id="IPR011013">
    <property type="entry name" value="Gal_mutarotase_sf_dom"/>
</dbReference>
<organism evidence="5 6">
    <name type="scientific">[Clostridium] polysaccharolyticum</name>
    <dbReference type="NCBI Taxonomy" id="29364"/>
    <lineage>
        <taxon>Bacteria</taxon>
        <taxon>Bacillati</taxon>
        <taxon>Bacillota</taxon>
        <taxon>Clostridia</taxon>
        <taxon>Lachnospirales</taxon>
        <taxon>Lachnospiraceae</taxon>
    </lineage>
</organism>
<sequence>MGKREKRIEYLRKRKVDIRKFYIEEEKMGFIQFLDHEGTFSMKQPENYNYLYFPIAGEKGIKGAVSPNLGGDIKLNQNAFLMEPVSVENLHNNRSVRNFWCRVEGKGIWSAVGASAEEECRKFTKEQDDSEVTAGFMWHTITRQSKKYQLKSTIESFVPLGHNVEIMHVTIENTGADASEITPVAAIPVFGRSADNIRDHRHVTSLLHRIRTEEYGVLVKPTLSFDERGHQKNQLTYFICGVTGTGEKPVSFYPVTENFIGEGGSLTHPRAVLLDLPGMKAGEAVEGKEALGGIRFAKAVLQPGESVSYTVVLGITDKPEEIDEVMASYDKEAKVAAARNEVETYWKEKVNVGYHTGNIEMDSFMRWVSFQPFLRRIYGCSFLPHHDYGRGGRGWRDLWQDCLSLLIMDPGDVRQMILDNYGGVRIDGTNATIIGEHQGEFIADRNGIARVWMDHGVWPFMTTKLYIDQTGDIEILKEKAAYFKDEQKERGTSLDKEWDTAYGVKQKTEDGTVYQGTILEHLLLQHLCSFYEVGAHNHIRLRGADWNDALDMASENGESVAFTCAYAGNLNDLADLLDVLEIRFGWKQIELLQEIQVLLRDEVATYEDIDAKHALLKEYLESCGHNVSGKTVQVEVSSLAKNLRHKAAWMQEHIRKTEWIQGKDENQEEGWFNSYYDNHKQAVEGYFESGVRMMLTGQVFSIMSRTALKEQVAKICKSADRYLYRKEAGGYRLNTNFHEEKFDLGRMFGFAYGEKENGAVFSHMTVMYANALYQRGFVKEGHIALSTLAENALNFETSKIYPGIPEYFDASGRGLYHYLTGAASWYMLTYITEVFGVKGKLGALTVNPKLVKEQFDRDGNALLTLRFADKSFRIQIKNPEKLDYDAYKVKEAVCDDHIVLTKDENGVSLSKEAITGLDGSIHTITVTLGA</sequence>
<evidence type="ECO:0000259" key="4">
    <source>
        <dbReference type="Pfam" id="PF17167"/>
    </source>
</evidence>
<dbReference type="AlphaFoldDB" id="A0A1I0G2B7"/>
<dbReference type="Gene3D" id="2.70.98.40">
    <property type="entry name" value="Glycoside hydrolase, family 65, N-terminal domain"/>
    <property type="match status" value="1"/>
</dbReference>
<dbReference type="InterPro" id="IPR008928">
    <property type="entry name" value="6-hairpin_glycosidase_sf"/>
</dbReference>
<dbReference type="InterPro" id="IPR052047">
    <property type="entry name" value="GH94_Enzymes"/>
</dbReference>
<dbReference type="PANTHER" id="PTHR37469:SF2">
    <property type="entry name" value="CELLOBIONIC ACID PHOSPHORYLASE"/>
    <property type="match status" value="1"/>
</dbReference>
<gene>
    <name evidence="5" type="ORF">SAMN04487772_1455</name>
</gene>
<accession>A0A1I0G2B7</accession>
<reference evidence="5 6" key="1">
    <citation type="submission" date="2016-10" db="EMBL/GenBank/DDBJ databases">
        <authorList>
            <person name="de Groot N.N."/>
        </authorList>
    </citation>
    <scope>NUCLEOTIDE SEQUENCE [LARGE SCALE GENOMIC DNA]</scope>
    <source>
        <strain evidence="5 6">DSM 1801</strain>
    </source>
</reference>
<evidence type="ECO:0000313" key="6">
    <source>
        <dbReference type="Proteomes" id="UP000199800"/>
    </source>
</evidence>
<feature type="domain" description="Glycosyl hydrolase 94 supersandwich" evidence="3">
    <location>
        <begin position="106"/>
        <end position="331"/>
    </location>
</feature>
<proteinExistence type="predicted"/>
<dbReference type="SUPFAM" id="SSF74650">
    <property type="entry name" value="Galactose mutarotase-like"/>
    <property type="match status" value="1"/>
</dbReference>
<protein>
    <submittedName>
        <fullName evidence="5">Glycosyltransferase family 36</fullName>
    </submittedName>
</protein>
<keyword evidence="6" id="KW-1185">Reference proteome</keyword>
<feature type="domain" description="Glycosyl hydrolase 94 catalytic" evidence="4">
    <location>
        <begin position="644"/>
        <end position="834"/>
    </location>
</feature>
<dbReference type="SUPFAM" id="SSF48208">
    <property type="entry name" value="Six-hairpin glycosidases"/>
    <property type="match status" value="1"/>
</dbReference>
<keyword evidence="1" id="KW-0328">Glycosyltransferase</keyword>
<dbReference type="InterPro" id="IPR033432">
    <property type="entry name" value="GH94_catalytic"/>
</dbReference>
<dbReference type="Pfam" id="PF17167">
    <property type="entry name" value="Glyco_hydro_94"/>
    <property type="match status" value="2"/>
</dbReference>
<evidence type="ECO:0000256" key="1">
    <source>
        <dbReference type="ARBA" id="ARBA00022676"/>
    </source>
</evidence>
<evidence type="ECO:0000256" key="2">
    <source>
        <dbReference type="ARBA" id="ARBA00022679"/>
    </source>
</evidence>